<dbReference type="InterPro" id="IPR018253">
    <property type="entry name" value="DnaJ_domain_CS"/>
</dbReference>
<evidence type="ECO:0000259" key="2">
    <source>
        <dbReference type="PROSITE" id="PS50076"/>
    </source>
</evidence>
<dbReference type="PROSITE" id="PS50076">
    <property type="entry name" value="DNAJ_2"/>
    <property type="match status" value="1"/>
</dbReference>
<protein>
    <recommendedName>
        <fullName evidence="2">J domain-containing protein</fullName>
    </recommendedName>
</protein>
<feature type="domain" description="J" evidence="2">
    <location>
        <begin position="9"/>
        <end position="80"/>
    </location>
</feature>
<dbReference type="EMBL" id="JAKUCV010000579">
    <property type="protein sequence ID" value="KAJ4849520.1"/>
    <property type="molecule type" value="Genomic_DNA"/>
</dbReference>
<dbReference type="InterPro" id="IPR036869">
    <property type="entry name" value="J_dom_sf"/>
</dbReference>
<evidence type="ECO:0000256" key="1">
    <source>
        <dbReference type="SAM" id="Coils"/>
    </source>
</evidence>
<dbReference type="PANTHER" id="PTHR45098">
    <property type="entry name" value="DNAJ DOMAIN CONTAINING PROTEIN, EXPRESSED"/>
    <property type="match status" value="1"/>
</dbReference>
<dbReference type="AlphaFoldDB" id="A0A9Q0GG88"/>
<keyword evidence="4" id="KW-1185">Reference proteome</keyword>
<evidence type="ECO:0000313" key="3">
    <source>
        <dbReference type="EMBL" id="KAJ4849520.1"/>
    </source>
</evidence>
<dbReference type="SMART" id="SM00271">
    <property type="entry name" value="DnaJ"/>
    <property type="match status" value="1"/>
</dbReference>
<organism evidence="3 4">
    <name type="scientific">Turnera subulata</name>
    <dbReference type="NCBI Taxonomy" id="218843"/>
    <lineage>
        <taxon>Eukaryota</taxon>
        <taxon>Viridiplantae</taxon>
        <taxon>Streptophyta</taxon>
        <taxon>Embryophyta</taxon>
        <taxon>Tracheophyta</taxon>
        <taxon>Spermatophyta</taxon>
        <taxon>Magnoliopsida</taxon>
        <taxon>eudicotyledons</taxon>
        <taxon>Gunneridae</taxon>
        <taxon>Pentapetalae</taxon>
        <taxon>rosids</taxon>
        <taxon>fabids</taxon>
        <taxon>Malpighiales</taxon>
        <taxon>Passifloraceae</taxon>
        <taxon>Turnera</taxon>
    </lineage>
</organism>
<feature type="coiled-coil region" evidence="1">
    <location>
        <begin position="104"/>
        <end position="135"/>
    </location>
</feature>
<dbReference type="Gene3D" id="3.30.70.330">
    <property type="match status" value="1"/>
</dbReference>
<dbReference type="PRINTS" id="PR00625">
    <property type="entry name" value="JDOMAIN"/>
</dbReference>
<name>A0A9Q0GG88_9ROSI</name>
<dbReference type="SUPFAM" id="SSF46565">
    <property type="entry name" value="Chaperone J-domain"/>
    <property type="match status" value="1"/>
</dbReference>
<comment type="caution">
    <text evidence="3">The sequence shown here is derived from an EMBL/GenBank/DDBJ whole genome shotgun (WGS) entry which is preliminary data.</text>
</comment>
<accession>A0A9Q0GG88</accession>
<dbReference type="PROSITE" id="PS00636">
    <property type="entry name" value="DNAJ_1"/>
    <property type="match status" value="1"/>
</dbReference>
<reference evidence="3" key="2">
    <citation type="journal article" date="2023" name="Plants (Basel)">
        <title>Annotation of the Turnera subulata (Passifloraceae) Draft Genome Reveals the S-Locus Evolved after the Divergence of Turneroideae from Passifloroideae in a Stepwise Manner.</title>
        <authorList>
            <person name="Henning P.M."/>
            <person name="Roalson E.H."/>
            <person name="Mir W."/>
            <person name="McCubbin A.G."/>
            <person name="Shore J.S."/>
        </authorList>
    </citation>
    <scope>NUCLEOTIDE SEQUENCE</scope>
    <source>
        <strain evidence="3">F60SS</strain>
    </source>
</reference>
<dbReference type="CDD" id="cd06257">
    <property type="entry name" value="DnaJ"/>
    <property type="match status" value="1"/>
</dbReference>
<dbReference type="InterPro" id="IPR012677">
    <property type="entry name" value="Nucleotide-bd_a/b_plait_sf"/>
</dbReference>
<dbReference type="InterPro" id="IPR001623">
    <property type="entry name" value="DnaJ_domain"/>
</dbReference>
<sequence length="214" mass="24353">MTTTTTFVDHYTVLGLPSGEKGARLTEREIARAYKLKALALHPDKRPDDPVTAHGNFQKLRSSYETLIDPDARILFDASLRLLPNYWSVGVEDANTAPWPMYMQRELEARRRKQAAEAREEAAEAKKRAAEAKLRSPSRRSLVVTWDKVRKDYSEEELKEFFSGFVVVEDIHMGWCNGKNRKSARVFMVASDDEVADARVAARNLCNPILVAQR</sequence>
<evidence type="ECO:0000313" key="4">
    <source>
        <dbReference type="Proteomes" id="UP001141552"/>
    </source>
</evidence>
<keyword evidence="1" id="KW-0175">Coiled coil</keyword>
<reference evidence="3" key="1">
    <citation type="submission" date="2022-02" db="EMBL/GenBank/DDBJ databases">
        <authorList>
            <person name="Henning P.M."/>
            <person name="McCubbin A.G."/>
            <person name="Shore J.S."/>
        </authorList>
    </citation>
    <scope>NUCLEOTIDE SEQUENCE</scope>
    <source>
        <strain evidence="3">F60SS</strain>
        <tissue evidence="3">Leaves</tissue>
    </source>
</reference>
<gene>
    <name evidence="3" type="ORF">Tsubulata_021102</name>
</gene>
<dbReference type="Gene3D" id="1.10.287.110">
    <property type="entry name" value="DnaJ domain"/>
    <property type="match status" value="1"/>
</dbReference>
<dbReference type="Proteomes" id="UP001141552">
    <property type="component" value="Unassembled WGS sequence"/>
</dbReference>
<dbReference type="Pfam" id="PF00226">
    <property type="entry name" value="DnaJ"/>
    <property type="match status" value="1"/>
</dbReference>
<proteinExistence type="predicted"/>
<dbReference type="OrthoDB" id="10250354at2759"/>
<dbReference type="PANTHER" id="PTHR45098:SF1">
    <property type="entry name" value="DNAJ DOMAIN CONTAINING PROTEIN, EXPRESSED"/>
    <property type="match status" value="1"/>
</dbReference>